<evidence type="ECO:0000313" key="2">
    <source>
        <dbReference type="EMBL" id="CAB4145385.1"/>
    </source>
</evidence>
<reference evidence="6" key="1">
    <citation type="submission" date="2020-05" db="EMBL/GenBank/DDBJ databases">
        <authorList>
            <person name="Chiriac C."/>
            <person name="Salcher M."/>
            <person name="Ghai R."/>
            <person name="Kavagutti S V."/>
        </authorList>
    </citation>
    <scope>NUCLEOTIDE SEQUENCE</scope>
</reference>
<gene>
    <name evidence="5" type="ORF">UFOVP1072_67</name>
    <name evidence="6" type="ORF">UFOVP1211_5</name>
    <name evidence="7" type="ORF">UFOVP1420_62</name>
    <name evidence="9" type="ORF">UFOVP1518_61</name>
    <name evidence="8" type="ORF">UFOVP1657_55</name>
    <name evidence="2" type="ORF">UFOVP475_6</name>
    <name evidence="3" type="ORF">UFOVP897_36</name>
    <name evidence="4" type="ORF">UFOVP984_6</name>
</gene>
<feature type="region of interest" description="Disordered" evidence="1">
    <location>
        <begin position="789"/>
        <end position="809"/>
    </location>
</feature>
<dbReference type="EMBL" id="LR798369">
    <property type="protein sequence ID" value="CAB5227521.1"/>
    <property type="molecule type" value="Genomic_DNA"/>
</dbReference>
<feature type="region of interest" description="Disordered" evidence="1">
    <location>
        <begin position="363"/>
        <end position="382"/>
    </location>
</feature>
<evidence type="ECO:0000313" key="3">
    <source>
        <dbReference type="EMBL" id="CAB4169480.1"/>
    </source>
</evidence>
<evidence type="ECO:0000313" key="8">
    <source>
        <dbReference type="EMBL" id="CAB4222359.1"/>
    </source>
</evidence>
<dbReference type="EMBL" id="LR797171">
    <property type="protein sequence ID" value="CAB4191076.1"/>
    <property type="molecule type" value="Genomic_DNA"/>
</dbReference>
<evidence type="ECO:0000313" key="4">
    <source>
        <dbReference type="EMBL" id="CAB4175771.1"/>
    </source>
</evidence>
<dbReference type="EMBL" id="LR796460">
    <property type="protein sequence ID" value="CAB4145385.1"/>
    <property type="molecule type" value="Genomic_DNA"/>
</dbReference>
<proteinExistence type="predicted"/>
<evidence type="ECO:0000313" key="7">
    <source>
        <dbReference type="EMBL" id="CAB4211934.1"/>
    </source>
</evidence>
<organism evidence="6">
    <name type="scientific">uncultured Caudovirales phage</name>
    <dbReference type="NCBI Taxonomy" id="2100421"/>
    <lineage>
        <taxon>Viruses</taxon>
        <taxon>Duplodnaviria</taxon>
        <taxon>Heunggongvirae</taxon>
        <taxon>Uroviricota</taxon>
        <taxon>Caudoviricetes</taxon>
        <taxon>Peduoviridae</taxon>
        <taxon>Maltschvirus</taxon>
        <taxon>Maltschvirus maltsch</taxon>
    </lineage>
</organism>
<dbReference type="EMBL" id="LR797514">
    <property type="protein sequence ID" value="CAB4222359.1"/>
    <property type="molecule type" value="Genomic_DNA"/>
</dbReference>
<name>A0A6J5R936_9CAUD</name>
<accession>A0A6J5R936</accession>
<evidence type="ECO:0008006" key="10">
    <source>
        <dbReference type="Google" id="ProtNLM"/>
    </source>
</evidence>
<feature type="compositionally biased region" description="Basic and acidic residues" evidence="1">
    <location>
        <begin position="789"/>
        <end position="799"/>
    </location>
</feature>
<dbReference type="EMBL" id="LR797018">
    <property type="protein sequence ID" value="CAB4181825.1"/>
    <property type="molecule type" value="Genomic_DNA"/>
</dbReference>
<dbReference type="EMBL" id="LR797376">
    <property type="protein sequence ID" value="CAB4211934.1"/>
    <property type="molecule type" value="Genomic_DNA"/>
</dbReference>
<evidence type="ECO:0000256" key="1">
    <source>
        <dbReference type="SAM" id="MobiDB-lite"/>
    </source>
</evidence>
<evidence type="ECO:0000313" key="5">
    <source>
        <dbReference type="EMBL" id="CAB4181825.1"/>
    </source>
</evidence>
<protein>
    <recommendedName>
        <fullName evidence="10">Large polyvalent protein associated domain-containing protein</fullName>
    </recommendedName>
</protein>
<evidence type="ECO:0000313" key="9">
    <source>
        <dbReference type="EMBL" id="CAB5227521.1"/>
    </source>
</evidence>
<dbReference type="EMBL" id="LR796847">
    <property type="protein sequence ID" value="CAB4169480.1"/>
    <property type="molecule type" value="Genomic_DNA"/>
</dbReference>
<evidence type="ECO:0000313" key="6">
    <source>
        <dbReference type="EMBL" id="CAB4191076.1"/>
    </source>
</evidence>
<dbReference type="EMBL" id="LR796926">
    <property type="protein sequence ID" value="CAB4175771.1"/>
    <property type="molecule type" value="Genomic_DNA"/>
</dbReference>
<feature type="compositionally biased region" description="Polar residues" evidence="1">
    <location>
        <begin position="372"/>
        <end position="382"/>
    </location>
</feature>
<sequence length="908" mass="101176">MPKAPLVNRSYDVPYLAGMSKDGSTIYIDRNLPHQIDVGGKKFDPALSLGLHELTEYRAMEGAGMKWEPAHKRLANVAERRWLQSRGVDWRHYEEIMDGYLSHMEREKIDNPPPDLYIKPYPADMRHKLVTHGVAKAEGGEVGIAHNQRPNLDYVNKNITPLSQSINRQKDILPSTSDPTPEELAAAKADTRSGGDIVNQRLRKIVPESSRVVDGKYRPGAPGGGRWADLPKEVLNKNGVGFNVKDEELNELWAKSVEESSQAAKNAVKEHKVNPKFLAKDWDAAMRLPIKDHLWYELSGEKMIENMPDLTPEEHLKGMDLVGATSARAEPGENLERALSVLSQHMRGVPVDVDLTQQSAVRDALSRDHRQGSSALSGNKTGNFSDTLALTGGVGPTRFPISVNDVWVGKMFGIDDDVMSSNQSLHEPMAIYFNKIRDLYNERHGHETPFKYQSWNFQAPAWVHLRNQPSGDAYHQVWGGIINKLKNSEVNGIEGDKITRKAFMDPKFADALRRTTPGWRNSSKATIEFGTKLTPVGQQAHDLYSNSVSAGDLKSQQEYLNPLVTAMYHSARGKNHPWEMLKKAITGNLTSSSDITRIIHPTTEKPFDVGGTFEGALSPNIRIPLKDMDDDQIEMFNAIAGKHLKQAAMAASTVNLANKEEEPAPGHIRGHSIFIQTRDPISDENIKEFSKHLSAKGHELSFVRYPNGYKFDVNPRFDKNSSTGISDESLAESYGATLKKVYGFNAQILPHDYKSVYNEASEYEQIRSKLKRKIKDDYLQAMAASEVSKGDARSYDREPSSASSLKGGGRKAWDTYQQRLDYLSRAEKGFQNIAQSINKAHKGFLVSAGKRRQKLGYNAGGFIPQYAEGGIVDLALSKVRSFASGGIVEGNSTPTHGSVWHKNDMRRK</sequence>